<protein>
    <submittedName>
        <fullName evidence="1">Uncharacterized protein</fullName>
    </submittedName>
</protein>
<name>A0A8J3SES4_9ACTN</name>
<reference evidence="1 2" key="1">
    <citation type="submission" date="2021-01" db="EMBL/GenBank/DDBJ databases">
        <title>Whole genome shotgun sequence of Planobispora siamensis NBRC 107568.</title>
        <authorList>
            <person name="Komaki H."/>
            <person name="Tamura T."/>
        </authorList>
    </citation>
    <scope>NUCLEOTIDE SEQUENCE [LARGE SCALE GENOMIC DNA]</scope>
    <source>
        <strain evidence="1 2">NBRC 107568</strain>
    </source>
</reference>
<gene>
    <name evidence="1" type="ORF">Psi01_35180</name>
</gene>
<sequence>MVHGPTGHARRAVGTRPTAERLAEQIIAGPGPGPTCGQAGPGAAVIAAW</sequence>
<dbReference type="Proteomes" id="UP000619788">
    <property type="component" value="Unassembled WGS sequence"/>
</dbReference>
<proteinExistence type="predicted"/>
<dbReference type="RefSeq" id="WP_204065072.1">
    <property type="nucleotide sequence ID" value="NZ_BOOJ01000029.1"/>
</dbReference>
<dbReference type="EMBL" id="BOOJ01000029">
    <property type="protein sequence ID" value="GIH92888.1"/>
    <property type="molecule type" value="Genomic_DNA"/>
</dbReference>
<comment type="caution">
    <text evidence="1">The sequence shown here is derived from an EMBL/GenBank/DDBJ whole genome shotgun (WGS) entry which is preliminary data.</text>
</comment>
<evidence type="ECO:0000313" key="2">
    <source>
        <dbReference type="Proteomes" id="UP000619788"/>
    </source>
</evidence>
<evidence type="ECO:0000313" key="1">
    <source>
        <dbReference type="EMBL" id="GIH92888.1"/>
    </source>
</evidence>
<accession>A0A8J3SES4</accession>
<organism evidence="1 2">
    <name type="scientific">Planobispora siamensis</name>
    <dbReference type="NCBI Taxonomy" id="936338"/>
    <lineage>
        <taxon>Bacteria</taxon>
        <taxon>Bacillati</taxon>
        <taxon>Actinomycetota</taxon>
        <taxon>Actinomycetes</taxon>
        <taxon>Streptosporangiales</taxon>
        <taxon>Streptosporangiaceae</taxon>
        <taxon>Planobispora</taxon>
    </lineage>
</organism>
<keyword evidence="2" id="KW-1185">Reference proteome</keyword>
<dbReference type="AlphaFoldDB" id="A0A8J3SES4"/>